<name>A0A1G6AI62_9BACT</name>
<accession>A0A1G6AI62</accession>
<proteinExistence type="predicted"/>
<dbReference type="Proteomes" id="UP000198771">
    <property type="component" value="Unassembled WGS sequence"/>
</dbReference>
<dbReference type="RefSeq" id="WP_092116597.1">
    <property type="nucleotide sequence ID" value="NZ_FMXO01000002.1"/>
</dbReference>
<dbReference type="SUPFAM" id="SSF54285">
    <property type="entry name" value="MoaD/ThiS"/>
    <property type="match status" value="1"/>
</dbReference>
<evidence type="ECO:0000313" key="2">
    <source>
        <dbReference type="Proteomes" id="UP000198771"/>
    </source>
</evidence>
<evidence type="ECO:0000313" key="1">
    <source>
        <dbReference type="EMBL" id="SDB07823.1"/>
    </source>
</evidence>
<keyword evidence="2" id="KW-1185">Reference proteome</keyword>
<dbReference type="AlphaFoldDB" id="A0A1G6AI62"/>
<dbReference type="InterPro" id="IPR016155">
    <property type="entry name" value="Mopterin_synth/thiamin_S_b"/>
</dbReference>
<dbReference type="EMBL" id="FMXO01000002">
    <property type="protein sequence ID" value="SDB07823.1"/>
    <property type="molecule type" value="Genomic_DNA"/>
</dbReference>
<protein>
    <submittedName>
        <fullName evidence="1">ThiS family protein</fullName>
    </submittedName>
</protein>
<dbReference type="OrthoDB" id="9801945at2"/>
<organism evidence="1 2">
    <name type="scientific">Desulfonatronum thiosulfatophilum</name>
    <dbReference type="NCBI Taxonomy" id="617002"/>
    <lineage>
        <taxon>Bacteria</taxon>
        <taxon>Pseudomonadati</taxon>
        <taxon>Thermodesulfobacteriota</taxon>
        <taxon>Desulfovibrionia</taxon>
        <taxon>Desulfovibrionales</taxon>
        <taxon>Desulfonatronaceae</taxon>
        <taxon>Desulfonatronum</taxon>
    </lineage>
</organism>
<dbReference type="Gene3D" id="3.10.20.30">
    <property type="match status" value="1"/>
</dbReference>
<dbReference type="InterPro" id="IPR012675">
    <property type="entry name" value="Beta-grasp_dom_sf"/>
</dbReference>
<sequence length="74" mass="8121">MLLEVKCYATLSKFQPTENEFHLGPHPMMRDLIAFLRIAEGEVKISFANGVVVGPDYELQEGDRIGLFPAVGGG</sequence>
<reference evidence="1 2" key="1">
    <citation type="submission" date="2016-10" db="EMBL/GenBank/DDBJ databases">
        <authorList>
            <person name="de Groot N.N."/>
        </authorList>
    </citation>
    <scope>NUCLEOTIDE SEQUENCE [LARGE SCALE GENOMIC DNA]</scope>
    <source>
        <strain evidence="1 2">ASO4-2</strain>
    </source>
</reference>
<dbReference type="Pfam" id="PF02597">
    <property type="entry name" value="ThiS"/>
    <property type="match status" value="1"/>
</dbReference>
<dbReference type="STRING" id="617002.SAMN05660653_00338"/>
<gene>
    <name evidence="1" type="ORF">SAMN05660653_00338</name>
</gene>
<dbReference type="InterPro" id="IPR003749">
    <property type="entry name" value="ThiS/MoaD-like"/>
</dbReference>